<keyword evidence="3" id="KW-0132">Cell division</keyword>
<organism evidence="8 9">
    <name type="scientific">Agaricus bisporus var. burnettii</name>
    <dbReference type="NCBI Taxonomy" id="192524"/>
    <lineage>
        <taxon>Eukaryota</taxon>
        <taxon>Fungi</taxon>
        <taxon>Dikarya</taxon>
        <taxon>Basidiomycota</taxon>
        <taxon>Agaricomycotina</taxon>
        <taxon>Agaricomycetes</taxon>
        <taxon>Agaricomycetidae</taxon>
        <taxon>Agaricales</taxon>
        <taxon>Agaricineae</taxon>
        <taxon>Agaricaceae</taxon>
        <taxon>Agaricus</taxon>
    </lineage>
</organism>
<dbReference type="GO" id="GO:0045842">
    <property type="term" value="P:positive regulation of mitotic metaphase/anaphase transition"/>
    <property type="evidence" value="ECO:0007669"/>
    <property type="project" value="TreeGrafter"/>
</dbReference>
<gene>
    <name evidence="8" type="ORF">Agabi119p4_3099</name>
</gene>
<dbReference type="Pfam" id="PF12862">
    <property type="entry name" value="ANAPC5"/>
    <property type="match status" value="1"/>
</dbReference>
<comment type="caution">
    <text evidence="8">The sequence shown here is derived from an EMBL/GenBank/DDBJ whole genome shotgun (WGS) entry which is preliminary data.</text>
</comment>
<dbReference type="GO" id="GO:0005680">
    <property type="term" value="C:anaphase-promoting complex"/>
    <property type="evidence" value="ECO:0007669"/>
    <property type="project" value="InterPro"/>
</dbReference>
<keyword evidence="4" id="KW-0498">Mitosis</keyword>
<dbReference type="GO" id="GO:0051301">
    <property type="term" value="P:cell division"/>
    <property type="evidence" value="ECO:0007669"/>
    <property type="project" value="UniProtKB-KW"/>
</dbReference>
<evidence type="ECO:0000256" key="5">
    <source>
        <dbReference type="ARBA" id="ARBA00022786"/>
    </source>
</evidence>
<dbReference type="PANTHER" id="PTHR12830:SF9">
    <property type="entry name" value="ANAPHASE-PROMOTING COMPLEX SUBUNIT 5"/>
    <property type="match status" value="1"/>
</dbReference>
<dbReference type="InterPro" id="IPR026000">
    <property type="entry name" value="Apc5_dom"/>
</dbReference>
<proteinExistence type="inferred from homology"/>
<dbReference type="AlphaFoldDB" id="A0A8H7F6N2"/>
<evidence type="ECO:0000256" key="6">
    <source>
        <dbReference type="ARBA" id="ARBA00023306"/>
    </source>
</evidence>
<keyword evidence="6" id="KW-0131">Cell cycle</keyword>
<dbReference type="GO" id="GO:0031145">
    <property type="term" value="P:anaphase-promoting complex-dependent catabolic process"/>
    <property type="evidence" value="ECO:0007669"/>
    <property type="project" value="TreeGrafter"/>
</dbReference>
<evidence type="ECO:0000256" key="2">
    <source>
        <dbReference type="ARBA" id="ARBA00016066"/>
    </source>
</evidence>
<sequence>MDEVPPPTEHILRPHHIGLLSILSLAFRDTDSKNFPNPFTLHLYRCLLNEISEVCKPKTYHEVLREIASGRRAETDICQAFLASARTMPKNLDTADNLTTFFSNIPALFVEKNPDENPIFMRRSIFGYFCRRCFVSFVKLSFSGVIKLQRDFQAWIDGDLTAGYQVVNKEQLTNDSILFRTQADKKSWAKPESFEAWEKGLATGDDTMAIENLRRFFEQQFNENNDSGLRQHALLNLVRMHYLHGEYDACRKLLSEAITVSRTSGDRITLQNCIGLLHRLPSENSSQKQPLNEIQPDMHPLEVFYDVNKLLEDQPISVAFNKIMQAVGVHDHWAEVQIVPPSEEELWVQHAVQSIVWRAAGCDKLATIEENLIMAFIPQGTADETRLVIVLNRANQNARMGLYDQSLRNLLDPAVWSGLSVDDYTTWAHAVWNIIVLRALRRGQKRLVQGVIFPRKPYGQFNMKFFDLDSDGPLRCRIHESLGEVLRLKKCGQATAGIEHLLRALWHSEFLFRLHEYRTGVILLADAGLEFGMSKRSRMLVEGIMPQIICGKDPEQRGFASFTLARTIVASGEVTPDVLHEALPYLLAAEKDYECLGLLAGLQDVQYFLSIVYHNLGMINERDAVAQRHQATVEKGENLAALVHDEDVEAVLNLVEKIGVTLSSRK</sequence>
<feature type="domain" description="Anaphase-promoting complex subunit 5" evidence="7">
    <location>
        <begin position="204"/>
        <end position="280"/>
    </location>
</feature>
<evidence type="ECO:0000313" key="9">
    <source>
        <dbReference type="Proteomes" id="UP000629468"/>
    </source>
</evidence>
<evidence type="ECO:0000256" key="4">
    <source>
        <dbReference type="ARBA" id="ARBA00022776"/>
    </source>
</evidence>
<dbReference type="PANTHER" id="PTHR12830">
    <property type="entry name" value="ANAPHASE-PROMOTING COMPLEX SUBUNIT 5"/>
    <property type="match status" value="1"/>
</dbReference>
<dbReference type="CDD" id="cd16270">
    <property type="entry name" value="Apc5_N"/>
    <property type="match status" value="1"/>
</dbReference>
<keyword evidence="5" id="KW-0833">Ubl conjugation pathway</keyword>
<evidence type="ECO:0000256" key="1">
    <source>
        <dbReference type="ARBA" id="ARBA00007450"/>
    </source>
</evidence>
<comment type="similarity">
    <text evidence="1">Belongs to the APC5 family.</text>
</comment>
<dbReference type="Proteomes" id="UP000629468">
    <property type="component" value="Unassembled WGS sequence"/>
</dbReference>
<name>A0A8H7F6N2_AGABI</name>
<reference evidence="8 9" key="1">
    <citation type="journal article" name="Sci. Rep.">
        <title>Telomere-to-telomere assembled and centromere annotated genomes of the two main subspecies of the button mushroom Agaricus bisporus reveal especially polymorphic chromosome ends.</title>
        <authorList>
            <person name="Sonnenberg A.S.M."/>
            <person name="Sedaghat-Telgerd N."/>
            <person name="Lavrijssen B."/>
            <person name="Ohm R.A."/>
            <person name="Hendrickx P.M."/>
            <person name="Scholtmeijer K."/>
            <person name="Baars J.J.P."/>
            <person name="van Peer A."/>
        </authorList>
    </citation>
    <scope>NUCLEOTIDE SEQUENCE [LARGE SCALE GENOMIC DNA]</scope>
    <source>
        <strain evidence="8 9">H119_p4</strain>
    </source>
</reference>
<dbReference type="InterPro" id="IPR037679">
    <property type="entry name" value="Apc5"/>
</dbReference>
<accession>A0A8H7F6N2</accession>
<dbReference type="GO" id="GO:0070979">
    <property type="term" value="P:protein K11-linked ubiquitination"/>
    <property type="evidence" value="ECO:0007669"/>
    <property type="project" value="TreeGrafter"/>
</dbReference>
<evidence type="ECO:0000313" key="8">
    <source>
        <dbReference type="EMBL" id="KAF7778754.1"/>
    </source>
</evidence>
<evidence type="ECO:0000256" key="3">
    <source>
        <dbReference type="ARBA" id="ARBA00022618"/>
    </source>
</evidence>
<evidence type="ECO:0000259" key="7">
    <source>
        <dbReference type="Pfam" id="PF12862"/>
    </source>
</evidence>
<protein>
    <recommendedName>
        <fullName evidence="2">Anaphase-promoting complex subunit 5</fullName>
    </recommendedName>
</protein>
<dbReference type="EMBL" id="JABXXO010000004">
    <property type="protein sequence ID" value="KAF7778754.1"/>
    <property type="molecule type" value="Genomic_DNA"/>
</dbReference>